<sequence>MKYFVIPFLILGFFVVLQIPAHALESEPLIAKNTNNDTMLTGIVGQPITFETTITNNEENSVDFEVGFSTRTMKNKILDHQMLSVHLESGGTTTITYQFTPSMEGNYVSGISYGGIGLIHDHITFPALKDDQPYPTETVSIYSDSTDDCLIACTEPSVLIIDAGTVVEFSNTTPDIRRMSTGSYIEGKDGFHWSSDDRFHSMIFPDRTSSFLFSQSGEYQLSLAEHRSTDVIGTIHVMSDQFREANKTFNILNKIMNDEDYGIPISSLYLNPKNSVITVGINDKHNPLFSLDTYKTMIYKQVGNVYLNIVSDHDSFRTELCDVNDEFAVRAMLEKDPVVKQFLQSYPSATFEHFKTGDEPGNPRTYSEFHHGIFLLRVLVSTYDPNGVCYHVYGYQVSYDDPNSKTKKAWFENPSIRSENFDDAIIAVKKLSSPLNQLKSEIPTDKIQCNDDLVLVQKYDGSPACVTESTKQKLIERGWTETESSDDIKNNSNLIRQNIARIEDGYISLYPENMCASLTLDFPTEQDIQRYKNDEKGLSDANTLQITSEDLKEIPELQELIHAVHSIEFPYNKHSSVYLDGLTLVEYEFFLMEKSMKKYGDTQGDYFMQLDGDYEERLTNPAKQGLTNHFESPTIVYNDNVYSIDGTYFWTSNEHDPRRMGVYPQDSIKDDEKFIILTDEDMESVPKIKEAIENIGKVKESISARKGLPEDQQNQYREWFGQKSQDRLNSDTFRVIQYEGHLYSIGFGIC</sequence>
<evidence type="ECO:0000313" key="2">
    <source>
        <dbReference type="Proteomes" id="UP000032027"/>
    </source>
</evidence>
<gene>
    <name evidence="1" type="ORF">NPIRD3C_1838</name>
</gene>
<dbReference type="PATRIC" id="fig|1582439.9.peg.1893"/>
<evidence type="ECO:0000313" key="1">
    <source>
        <dbReference type="EMBL" id="AJM93048.1"/>
    </source>
</evidence>
<dbReference type="AlphaFoldDB" id="A0A0C5BTL1"/>
<organism evidence="1 2">
    <name type="scientific">Nitrosopumilus piranensis</name>
    <dbReference type="NCBI Taxonomy" id="1582439"/>
    <lineage>
        <taxon>Archaea</taxon>
        <taxon>Nitrososphaerota</taxon>
        <taxon>Nitrososphaeria</taxon>
        <taxon>Nitrosopumilales</taxon>
        <taxon>Nitrosopumilaceae</taxon>
        <taxon>Nitrosopumilus</taxon>
    </lineage>
</organism>
<dbReference type="EMBL" id="CP010868">
    <property type="protein sequence ID" value="AJM93048.1"/>
    <property type="molecule type" value="Genomic_DNA"/>
</dbReference>
<proteinExistence type="predicted"/>
<reference evidence="1 2" key="2">
    <citation type="journal article" date="2016" name="ISME J.">
        <title>Physiological and genomic characterization of two novel marine thaumarchaeal strains indicates niche differentiation.</title>
        <authorList>
            <person name="Bayer B."/>
            <person name="Vojvoda J."/>
            <person name="Offre P."/>
            <person name="Alves R.J."/>
            <person name="Elisabeth N.H."/>
            <person name="Garcia J.A."/>
            <person name="Volland J.M."/>
            <person name="Srivastava A."/>
            <person name="Schleper C."/>
            <person name="Herndl G.J."/>
        </authorList>
    </citation>
    <scope>NUCLEOTIDE SEQUENCE [LARGE SCALE GENOMIC DNA]</scope>
    <source>
        <strain evidence="1 2">D3C</strain>
    </source>
</reference>
<dbReference type="Proteomes" id="UP000032027">
    <property type="component" value="Chromosome"/>
</dbReference>
<dbReference type="KEGG" id="nid:NPIRD3C_1838"/>
<name>A0A0C5BTL1_9ARCH</name>
<reference evidence="1 2" key="3">
    <citation type="journal article" date="2019" name="Int. J. Syst. Evol. Microbiol.">
        <title>Nitrosopumilus adriaticus sp. nov. and Nitrosopumilus piranensis sp. nov., two ammonia-oxidizing archaea from the Adriatic Sea and members of the class Nitrososphaeria.</title>
        <authorList>
            <person name="Bayer B."/>
            <person name="Vojvoda J."/>
            <person name="Reinthaler T."/>
            <person name="Reyes C."/>
            <person name="Pinto M."/>
            <person name="Herndl G.J."/>
        </authorList>
    </citation>
    <scope>NUCLEOTIDE SEQUENCE [LARGE SCALE GENOMIC DNA]</scope>
    <source>
        <strain evidence="1 2">D3C</strain>
    </source>
</reference>
<reference evidence="2" key="1">
    <citation type="submission" date="2015-02" db="EMBL/GenBank/DDBJ databases">
        <title>Characterization of two novel Thaumarchaeota isolated from the Northern Adriatic Sea.</title>
        <authorList>
            <person name="Bayer B."/>
            <person name="Vojvoda J."/>
            <person name="Offre P."/>
            <person name="Srivastava A."/>
            <person name="Elisabeth N."/>
            <person name="Garcia J.A.L."/>
            <person name="Schleper C."/>
            <person name="Herndl G.J."/>
        </authorList>
    </citation>
    <scope>NUCLEOTIDE SEQUENCE [LARGE SCALE GENOMIC DNA]</scope>
    <source>
        <strain evidence="2">D3C</strain>
    </source>
</reference>
<accession>A0A0C5BTL1</accession>
<keyword evidence="2" id="KW-1185">Reference proteome</keyword>
<dbReference type="STRING" id="1582439.NPIRD3C_1838"/>
<dbReference type="HOGENOM" id="CLU_370738_0_0_2"/>
<protein>
    <submittedName>
        <fullName evidence="1">Uncharacterized protein</fullName>
    </submittedName>
</protein>